<comment type="caution">
    <text evidence="1">The sequence shown here is derived from an EMBL/GenBank/DDBJ whole genome shotgun (WGS) entry which is preliminary data.</text>
</comment>
<proteinExistence type="predicted"/>
<dbReference type="EMBL" id="LAZR01009064">
    <property type="protein sequence ID" value="KKM74910.1"/>
    <property type="molecule type" value="Genomic_DNA"/>
</dbReference>
<gene>
    <name evidence="1" type="ORF">LCGC14_1395670</name>
</gene>
<protein>
    <submittedName>
        <fullName evidence="1">Uncharacterized protein</fullName>
    </submittedName>
</protein>
<dbReference type="AlphaFoldDB" id="A0A0F9ME80"/>
<reference evidence="1" key="1">
    <citation type="journal article" date="2015" name="Nature">
        <title>Complex archaea that bridge the gap between prokaryotes and eukaryotes.</title>
        <authorList>
            <person name="Spang A."/>
            <person name="Saw J.H."/>
            <person name="Jorgensen S.L."/>
            <person name="Zaremba-Niedzwiedzka K."/>
            <person name="Martijn J."/>
            <person name="Lind A.E."/>
            <person name="van Eijk R."/>
            <person name="Schleper C."/>
            <person name="Guy L."/>
            <person name="Ettema T.J."/>
        </authorList>
    </citation>
    <scope>NUCLEOTIDE SEQUENCE</scope>
</reference>
<organism evidence="1">
    <name type="scientific">marine sediment metagenome</name>
    <dbReference type="NCBI Taxonomy" id="412755"/>
    <lineage>
        <taxon>unclassified sequences</taxon>
        <taxon>metagenomes</taxon>
        <taxon>ecological metagenomes</taxon>
    </lineage>
</organism>
<accession>A0A0F9ME80</accession>
<evidence type="ECO:0000313" key="1">
    <source>
        <dbReference type="EMBL" id="KKM74910.1"/>
    </source>
</evidence>
<sequence>MKFEVGARVRVVNNEHVDHWCVGRVGTIAKFPETAATCGIIPHTIYAVKFEHVGIFYLLDSDLHCLKSELQEVNES</sequence>
<name>A0A0F9ME80_9ZZZZ</name>